<sequence>MMLTKYVIFNSNVNIAPYDHSQTSVRLRQNFAFIYCGDPKQVTPVTSTQHKVKEPLRRCIDLGSTPTPDE</sequence>
<evidence type="ECO:0000313" key="1">
    <source>
        <dbReference type="EMBL" id="MED6284202.1"/>
    </source>
</evidence>
<dbReference type="Proteomes" id="UP001352852">
    <property type="component" value="Unassembled WGS sequence"/>
</dbReference>
<proteinExistence type="predicted"/>
<keyword evidence="2" id="KW-1185">Reference proteome</keyword>
<evidence type="ECO:0000313" key="2">
    <source>
        <dbReference type="Proteomes" id="UP001352852"/>
    </source>
</evidence>
<organism evidence="1 2">
    <name type="scientific">Characodon lateralis</name>
    <dbReference type="NCBI Taxonomy" id="208331"/>
    <lineage>
        <taxon>Eukaryota</taxon>
        <taxon>Metazoa</taxon>
        <taxon>Chordata</taxon>
        <taxon>Craniata</taxon>
        <taxon>Vertebrata</taxon>
        <taxon>Euteleostomi</taxon>
        <taxon>Actinopterygii</taxon>
        <taxon>Neopterygii</taxon>
        <taxon>Teleostei</taxon>
        <taxon>Neoteleostei</taxon>
        <taxon>Acanthomorphata</taxon>
        <taxon>Ovalentaria</taxon>
        <taxon>Atherinomorphae</taxon>
        <taxon>Cyprinodontiformes</taxon>
        <taxon>Goodeidae</taxon>
        <taxon>Characodon</taxon>
    </lineage>
</organism>
<comment type="caution">
    <text evidence="1">The sequence shown here is derived from an EMBL/GenBank/DDBJ whole genome shotgun (WGS) entry which is preliminary data.</text>
</comment>
<dbReference type="EMBL" id="JAHUTJ010050575">
    <property type="protein sequence ID" value="MED6284202.1"/>
    <property type="molecule type" value="Genomic_DNA"/>
</dbReference>
<protein>
    <submittedName>
        <fullName evidence="1">Uncharacterized protein</fullName>
    </submittedName>
</protein>
<reference evidence="1 2" key="1">
    <citation type="submission" date="2021-06" db="EMBL/GenBank/DDBJ databases">
        <authorList>
            <person name="Palmer J.M."/>
        </authorList>
    </citation>
    <scope>NUCLEOTIDE SEQUENCE [LARGE SCALE GENOMIC DNA]</scope>
    <source>
        <strain evidence="1 2">CL_MEX2019</strain>
        <tissue evidence="1">Muscle</tissue>
    </source>
</reference>
<accession>A0ABU7EAB0</accession>
<gene>
    <name evidence="1" type="ORF">CHARACLAT_016902</name>
</gene>
<name>A0ABU7EAB0_9TELE</name>